<dbReference type="RefSeq" id="WP_189493220.1">
    <property type="nucleotide sequence ID" value="NZ_BMZG01000006.1"/>
</dbReference>
<evidence type="ECO:0000313" key="4">
    <source>
        <dbReference type="EMBL" id="GHA74013.1"/>
    </source>
</evidence>
<dbReference type="InterPro" id="IPR036567">
    <property type="entry name" value="RHF-like"/>
</dbReference>
<evidence type="ECO:0000256" key="1">
    <source>
        <dbReference type="ARBA" id="ARBA00022845"/>
    </source>
</evidence>
<protein>
    <recommendedName>
        <fullName evidence="3">Ribosome hibernation promoting factor</fullName>
    </recommendedName>
</protein>
<name>A0A8J3G0H9_9BURK</name>
<comment type="subunit">
    <text evidence="2">Associates exclusively with 100S ribosomes, which are dimers of 70S ribosomes.</text>
</comment>
<dbReference type="GO" id="GO:0043024">
    <property type="term" value="F:ribosomal small subunit binding"/>
    <property type="evidence" value="ECO:0007669"/>
    <property type="project" value="TreeGrafter"/>
</dbReference>
<dbReference type="InterPro" id="IPR003489">
    <property type="entry name" value="RHF/RaiA"/>
</dbReference>
<evidence type="ECO:0000256" key="2">
    <source>
        <dbReference type="ARBA" id="ARBA00038695"/>
    </source>
</evidence>
<dbReference type="GO" id="GO:0045900">
    <property type="term" value="P:negative regulation of translational elongation"/>
    <property type="evidence" value="ECO:0007669"/>
    <property type="project" value="TreeGrafter"/>
</dbReference>
<dbReference type="PANTHER" id="PTHR33231">
    <property type="entry name" value="30S RIBOSOMAL PROTEIN"/>
    <property type="match status" value="1"/>
</dbReference>
<reference evidence="4" key="2">
    <citation type="submission" date="2020-09" db="EMBL/GenBank/DDBJ databases">
        <authorList>
            <person name="Sun Q."/>
            <person name="Kim S."/>
        </authorList>
    </citation>
    <scope>NUCLEOTIDE SEQUENCE</scope>
    <source>
        <strain evidence="4">KCTC 32501</strain>
    </source>
</reference>
<dbReference type="Pfam" id="PF02482">
    <property type="entry name" value="Ribosomal_S30AE"/>
    <property type="match status" value="1"/>
</dbReference>
<sequence>MNVHLSGHHVEVTPALRDYLSEKLVRVKRHFPQAIDIHATFSVEKGQHKAALRLHSKGHDFQAEDIEDDLYTAIDLVADKLDRQVTKFNSKNKEHHSDLKRQDVA</sequence>
<dbReference type="SUPFAM" id="SSF69754">
    <property type="entry name" value="Ribosome binding protein Y (YfiA homologue)"/>
    <property type="match status" value="1"/>
</dbReference>
<dbReference type="AlphaFoldDB" id="A0A8J3G0H9"/>
<organism evidence="4 5">
    <name type="scientific">Formosimonas limnophila</name>
    <dbReference type="NCBI Taxonomy" id="1384487"/>
    <lineage>
        <taxon>Bacteria</taxon>
        <taxon>Pseudomonadati</taxon>
        <taxon>Pseudomonadota</taxon>
        <taxon>Betaproteobacteria</taxon>
        <taxon>Burkholderiales</taxon>
        <taxon>Burkholderiaceae</taxon>
        <taxon>Formosimonas</taxon>
    </lineage>
</organism>
<proteinExistence type="predicted"/>
<dbReference type="CDD" id="cd00552">
    <property type="entry name" value="RaiA"/>
    <property type="match status" value="1"/>
</dbReference>
<dbReference type="Gene3D" id="3.30.160.100">
    <property type="entry name" value="Ribosome hibernation promotion factor-like"/>
    <property type="match status" value="1"/>
</dbReference>
<dbReference type="GO" id="GO:0022627">
    <property type="term" value="C:cytosolic small ribosomal subunit"/>
    <property type="evidence" value="ECO:0007669"/>
    <property type="project" value="TreeGrafter"/>
</dbReference>
<dbReference type="Proteomes" id="UP000614287">
    <property type="component" value="Unassembled WGS sequence"/>
</dbReference>
<evidence type="ECO:0000313" key="5">
    <source>
        <dbReference type="Proteomes" id="UP000614287"/>
    </source>
</evidence>
<gene>
    <name evidence="4" type="primary">rpoN</name>
    <name evidence="4" type="ORF">GCM10009007_13960</name>
</gene>
<comment type="caution">
    <text evidence="4">The sequence shown here is derived from an EMBL/GenBank/DDBJ whole genome shotgun (WGS) entry which is preliminary data.</text>
</comment>
<dbReference type="NCBIfam" id="TIGR00741">
    <property type="entry name" value="yfiA"/>
    <property type="match status" value="1"/>
</dbReference>
<accession>A0A8J3G0H9</accession>
<evidence type="ECO:0000256" key="3">
    <source>
        <dbReference type="ARBA" id="ARBA00041148"/>
    </source>
</evidence>
<keyword evidence="5" id="KW-1185">Reference proteome</keyword>
<keyword evidence="1" id="KW-0810">Translation regulation</keyword>
<dbReference type="InterPro" id="IPR050574">
    <property type="entry name" value="HPF/YfiA_ribosome-assoc"/>
</dbReference>
<dbReference type="PANTHER" id="PTHR33231:SF1">
    <property type="entry name" value="30S RIBOSOMAL PROTEIN"/>
    <property type="match status" value="1"/>
</dbReference>
<reference evidence="4" key="1">
    <citation type="journal article" date="2014" name="Int. J. Syst. Evol. Microbiol.">
        <title>Complete genome sequence of Corynebacterium casei LMG S-19264T (=DSM 44701T), isolated from a smear-ripened cheese.</title>
        <authorList>
            <consortium name="US DOE Joint Genome Institute (JGI-PGF)"/>
            <person name="Walter F."/>
            <person name="Albersmeier A."/>
            <person name="Kalinowski J."/>
            <person name="Ruckert C."/>
        </authorList>
    </citation>
    <scope>NUCLEOTIDE SEQUENCE</scope>
    <source>
        <strain evidence="4">KCTC 32501</strain>
    </source>
</reference>
<dbReference type="EMBL" id="BMZG01000006">
    <property type="protein sequence ID" value="GHA74013.1"/>
    <property type="molecule type" value="Genomic_DNA"/>
</dbReference>